<dbReference type="Proteomes" id="UP001209878">
    <property type="component" value="Unassembled WGS sequence"/>
</dbReference>
<dbReference type="Pfam" id="PF23708">
    <property type="entry name" value="CILP_5th"/>
    <property type="match status" value="1"/>
</dbReference>
<protein>
    <recommendedName>
        <fullName evidence="1">Cartilage intermediate layer protein 1/2 domain-containing protein</fullName>
    </recommendedName>
</protein>
<name>A0AAD9KTT1_RIDPI</name>
<dbReference type="InterPro" id="IPR056255">
    <property type="entry name" value="CILP-1/2_dom"/>
</dbReference>
<evidence type="ECO:0000313" key="3">
    <source>
        <dbReference type="Proteomes" id="UP001209878"/>
    </source>
</evidence>
<sequence length="941" mass="101406">MYLCVEDSSGGVVIKDCSRTCPPGGHLDPDCSVCQCDSDVIEGRVTDRQTSFPLADVNIFTVGREWSAAAVSGRDGRFTLSGVCVSGLRLTARKDGYESATQEYVVIAGSSVSVVMYKLGEYIVSVVTYKLGQYVISVVMYKLGEYIFSVVTYKLGQYVISVVTYTLGEYVISVVMYKLGEYVISVVTYKLGEYIVSVVTYKLGQYVISVVTYKLGQYVISVVMYNQAIAPSSAGDHVSKPGEYVISVIMYKLGEYVISVIMYKLGEYVVSVIMYKLGEYVISVIMYKLGEYVVSVIMYKLGEYVISVIMYKLEKPMFSMEPRSTAGFVGGKVRFSCQATAEPDVTQYDCVTLPPTCKVTIDGTKVSSVNVGRCSHVPCVTRTSSDSEGLCCVPSSMRQLQVECDGFSYEVNQVASCECARCDDNKKVTVTGRASSGGADVTDVHVLYDDVTYDVTKSQFLFEATPQAGVIVFQVKSSSFMPRLVTLDVNEGVAQVYVEVSLVARPSPDVVDAATGAQLQVVTPGMSSAVSVTIPPGAFNDKNGDPVSGNVNVFLSISDPRLPDGLDSASGQFTFLDSEGDTRLLKTFGVVTLLAEDTNGNDVYLSGKATMTLNTDAMGLTVGESVSLWVIDGASGTWRKTVDMMTGSRRRRRRQASMGSTLTGLTAIPTNFPFVNCDVPVPRPYCSVAVYVYLGSDFSVPMSGERVTAFTFDNGQLNSRNTATTDMNGRACVTVVCGLRVIVRKVSRGGTLVHPTHSLPDGFPFTNVVNGVEFTATPPDSEAEQTNGPVFLLQGLSGGCRAVVSSPFFFKLATNVASKIKVVGLSSDPQGVPYGTFTAPLVESDGQLGFTTHQACVLARCPTAAANYTRVEIQIANSSLKVNIKYSPLKDSPAAACSTTKTGLGFHCALGSRDAAFAKVMRLCDNKFNFITQFNCIEEDQ</sequence>
<dbReference type="InterPro" id="IPR039675">
    <property type="entry name" value="CILP1/CILP2"/>
</dbReference>
<evidence type="ECO:0000313" key="2">
    <source>
        <dbReference type="EMBL" id="KAK2176608.1"/>
    </source>
</evidence>
<comment type="caution">
    <text evidence="2">The sequence shown here is derived from an EMBL/GenBank/DDBJ whole genome shotgun (WGS) entry which is preliminary data.</text>
</comment>
<organism evidence="2 3">
    <name type="scientific">Ridgeia piscesae</name>
    <name type="common">Tubeworm</name>
    <dbReference type="NCBI Taxonomy" id="27915"/>
    <lineage>
        <taxon>Eukaryota</taxon>
        <taxon>Metazoa</taxon>
        <taxon>Spiralia</taxon>
        <taxon>Lophotrochozoa</taxon>
        <taxon>Annelida</taxon>
        <taxon>Polychaeta</taxon>
        <taxon>Sedentaria</taxon>
        <taxon>Canalipalpata</taxon>
        <taxon>Sabellida</taxon>
        <taxon>Siboglinidae</taxon>
        <taxon>Ridgeia</taxon>
    </lineage>
</organism>
<dbReference type="EMBL" id="JAODUO010000651">
    <property type="protein sequence ID" value="KAK2176608.1"/>
    <property type="molecule type" value="Genomic_DNA"/>
</dbReference>
<keyword evidence="3" id="KW-1185">Reference proteome</keyword>
<accession>A0AAD9KTT1</accession>
<dbReference type="PANTHER" id="PTHR15031:SF6">
    <property type="entry name" value="CARTILAGE INTERMEDIATE LAYER PROTEIN 1-LIKE ISOFORM X1"/>
    <property type="match status" value="1"/>
</dbReference>
<dbReference type="InterPro" id="IPR008969">
    <property type="entry name" value="CarboxyPept-like_regulatory"/>
</dbReference>
<dbReference type="AlphaFoldDB" id="A0AAD9KTT1"/>
<evidence type="ECO:0000259" key="1">
    <source>
        <dbReference type="Pfam" id="PF23708"/>
    </source>
</evidence>
<gene>
    <name evidence="2" type="ORF">NP493_652g02006</name>
</gene>
<dbReference type="Gene3D" id="2.60.40.1120">
    <property type="entry name" value="Carboxypeptidase-like, regulatory domain"/>
    <property type="match status" value="1"/>
</dbReference>
<proteinExistence type="predicted"/>
<reference evidence="2" key="1">
    <citation type="journal article" date="2023" name="Mol. Biol. Evol.">
        <title>Third-Generation Sequencing Reveals the Adaptive Role of the Epigenome in Three Deep-Sea Polychaetes.</title>
        <authorList>
            <person name="Perez M."/>
            <person name="Aroh O."/>
            <person name="Sun Y."/>
            <person name="Lan Y."/>
            <person name="Juniper S.K."/>
            <person name="Young C.R."/>
            <person name="Angers B."/>
            <person name="Qian P.Y."/>
        </authorList>
    </citation>
    <scope>NUCLEOTIDE SEQUENCE</scope>
    <source>
        <strain evidence="2">R07B-5</strain>
    </source>
</reference>
<feature type="domain" description="Cartilage intermediate layer protein 1/2" evidence="1">
    <location>
        <begin position="349"/>
        <end position="408"/>
    </location>
</feature>
<dbReference type="SUPFAM" id="SSF49464">
    <property type="entry name" value="Carboxypeptidase regulatory domain-like"/>
    <property type="match status" value="1"/>
</dbReference>
<dbReference type="Pfam" id="PF13620">
    <property type="entry name" value="CarboxypepD_reg"/>
    <property type="match status" value="1"/>
</dbReference>
<dbReference type="PANTHER" id="PTHR15031">
    <property type="entry name" value="CARTILAGE INTERMEDIATE LAYER PROTEIN CLIP"/>
    <property type="match status" value="1"/>
</dbReference>